<evidence type="ECO:0000256" key="4">
    <source>
        <dbReference type="ARBA" id="ARBA00022967"/>
    </source>
</evidence>
<dbReference type="GO" id="GO:0012505">
    <property type="term" value="C:endomembrane system"/>
    <property type="evidence" value="ECO:0007669"/>
    <property type="project" value="UniProtKB-SubCell"/>
</dbReference>
<dbReference type="EC" id="7.-.-.-" evidence="8"/>
<dbReference type="InterPro" id="IPR003667">
    <property type="entry name" value="NqrDE/RnfAE"/>
</dbReference>
<keyword evidence="10" id="KW-1185">Reference proteome</keyword>
<comment type="caution">
    <text evidence="9">The sequence shown here is derived from an EMBL/GenBank/DDBJ whole genome shotgun (WGS) entry which is preliminary data.</text>
</comment>
<protein>
    <recommendedName>
        <fullName evidence="8">Ion-translocating oxidoreductase complex subunit A</fullName>
        <ecNumber evidence="8">7.-.-.-</ecNumber>
    </recommendedName>
    <alternativeName>
        <fullName evidence="8">Rnf electron transport complex subunit A</fullName>
    </alternativeName>
</protein>
<dbReference type="PANTHER" id="PTHR30335:SF0">
    <property type="entry name" value="ION-TRANSLOCATING OXIDOREDUCTASE COMPLEX SUBUNIT A"/>
    <property type="match status" value="1"/>
</dbReference>
<reference evidence="9 10" key="1">
    <citation type="submission" date="2016-01" db="EMBL/GenBank/DDBJ databases">
        <title>Genome sequence of Clostridium neopropionicum X4, DSM-3847.</title>
        <authorList>
            <person name="Poehlein A."/>
            <person name="Beck M.H."/>
            <person name="Bengelsdorf F.R."/>
            <person name="Daniel R."/>
            <person name="Duerre P."/>
        </authorList>
    </citation>
    <scope>NUCLEOTIDE SEQUENCE [LARGE SCALE GENOMIC DNA]</scope>
    <source>
        <strain evidence="9 10">DSM-3847</strain>
    </source>
</reference>
<keyword evidence="7 8" id="KW-0472">Membrane</keyword>
<dbReference type="STRING" id="36847.CLNEO_01390"/>
<feature type="transmembrane region" description="Helical" evidence="8">
    <location>
        <begin position="133"/>
        <end position="153"/>
    </location>
</feature>
<keyword evidence="5 8" id="KW-0249">Electron transport</keyword>
<evidence type="ECO:0000256" key="3">
    <source>
        <dbReference type="ARBA" id="ARBA00022692"/>
    </source>
</evidence>
<feature type="transmembrane region" description="Helical" evidence="8">
    <location>
        <begin position="43"/>
        <end position="63"/>
    </location>
</feature>
<evidence type="ECO:0000256" key="2">
    <source>
        <dbReference type="ARBA" id="ARBA00022448"/>
    </source>
</evidence>
<gene>
    <name evidence="9" type="primary">rsxA</name>
    <name evidence="8" type="synonym">rnfA</name>
    <name evidence="9" type="ORF">CLNEO_01390</name>
</gene>
<dbReference type="PANTHER" id="PTHR30335">
    <property type="entry name" value="INTEGRAL MEMBRANE PROTEIN OF SOXR-REDUCING COMPLEX"/>
    <property type="match status" value="1"/>
</dbReference>
<dbReference type="NCBIfam" id="TIGR01943">
    <property type="entry name" value="rnfA"/>
    <property type="match status" value="1"/>
</dbReference>
<feature type="transmembrane region" description="Helical" evidence="8">
    <location>
        <begin position="70"/>
        <end position="91"/>
    </location>
</feature>
<dbReference type="Proteomes" id="UP000070539">
    <property type="component" value="Unassembled WGS sequence"/>
</dbReference>
<dbReference type="OrthoDB" id="9803631at2"/>
<accession>A0A136WHX0</accession>
<dbReference type="HAMAP" id="MF_00459">
    <property type="entry name" value="RsxA_RnfA"/>
    <property type="match status" value="1"/>
</dbReference>
<dbReference type="Pfam" id="PF02508">
    <property type="entry name" value="Rnf-Nqr"/>
    <property type="match status" value="1"/>
</dbReference>
<dbReference type="InterPro" id="IPR011293">
    <property type="entry name" value="Ion_transpt_RnfA/RsxA"/>
</dbReference>
<dbReference type="NCBIfam" id="NF003481">
    <property type="entry name" value="PRK05151.1"/>
    <property type="match status" value="1"/>
</dbReference>
<keyword evidence="8" id="KW-1003">Cell membrane</keyword>
<comment type="function">
    <text evidence="8">Part of a membrane-bound complex that couples electron transfer with translocation of ions across the membrane.</text>
</comment>
<dbReference type="InterPro" id="IPR050133">
    <property type="entry name" value="NqrDE/RnfAE_oxidrdctase"/>
</dbReference>
<evidence type="ECO:0000256" key="7">
    <source>
        <dbReference type="ARBA" id="ARBA00023136"/>
    </source>
</evidence>
<dbReference type="GO" id="GO:0005886">
    <property type="term" value="C:plasma membrane"/>
    <property type="evidence" value="ECO:0007669"/>
    <property type="project" value="UniProtKB-SubCell"/>
</dbReference>
<comment type="subcellular location">
    <subcellularLocation>
        <location evidence="8">Cell membrane</location>
        <topology evidence="8">Multi-pass membrane protein</topology>
    </subcellularLocation>
    <subcellularLocation>
        <location evidence="1">Endomembrane system</location>
        <topology evidence="1">Multi-pass membrane protein</topology>
    </subcellularLocation>
</comment>
<evidence type="ECO:0000313" key="10">
    <source>
        <dbReference type="Proteomes" id="UP000070539"/>
    </source>
</evidence>
<proteinExistence type="inferred from homology"/>
<comment type="caution">
    <text evidence="8">Lacks conserved residue(s) required for the propagation of feature annotation.</text>
</comment>
<feature type="transmembrane region" description="Helical" evidence="8">
    <location>
        <begin position="168"/>
        <end position="190"/>
    </location>
</feature>
<organism evidence="9 10">
    <name type="scientific">Anaerotignum neopropionicum</name>
    <dbReference type="NCBI Taxonomy" id="36847"/>
    <lineage>
        <taxon>Bacteria</taxon>
        <taxon>Bacillati</taxon>
        <taxon>Bacillota</taxon>
        <taxon>Clostridia</taxon>
        <taxon>Lachnospirales</taxon>
        <taxon>Anaerotignaceae</taxon>
        <taxon>Anaerotignum</taxon>
    </lineage>
</organism>
<dbReference type="RefSeq" id="WP_066083474.1">
    <property type="nucleotide sequence ID" value="NZ_LRVM01000001.1"/>
</dbReference>
<evidence type="ECO:0000256" key="5">
    <source>
        <dbReference type="ARBA" id="ARBA00022982"/>
    </source>
</evidence>
<keyword evidence="6 8" id="KW-1133">Transmembrane helix</keyword>
<name>A0A136WHX0_9FIRM</name>
<feature type="transmembrane region" description="Helical" evidence="8">
    <location>
        <begin position="97"/>
        <end position="121"/>
    </location>
</feature>
<dbReference type="GO" id="GO:0022900">
    <property type="term" value="P:electron transport chain"/>
    <property type="evidence" value="ECO:0007669"/>
    <property type="project" value="UniProtKB-UniRule"/>
</dbReference>
<dbReference type="EMBL" id="LRVM01000001">
    <property type="protein sequence ID" value="KXL54043.1"/>
    <property type="molecule type" value="Genomic_DNA"/>
</dbReference>
<keyword evidence="2 8" id="KW-0813">Transport</keyword>
<keyword evidence="3 8" id="KW-0812">Transmembrane</keyword>
<comment type="subunit">
    <text evidence="8">The complex is composed of six subunits: RnfA, RnfB, RnfC, RnfD, RnfE and RnfG.</text>
</comment>
<evidence type="ECO:0000313" key="9">
    <source>
        <dbReference type="EMBL" id="KXL54043.1"/>
    </source>
</evidence>
<comment type="similarity">
    <text evidence="8">Belongs to the NqrDE/RnfAE family.</text>
</comment>
<evidence type="ECO:0000256" key="6">
    <source>
        <dbReference type="ARBA" id="ARBA00022989"/>
    </source>
</evidence>
<evidence type="ECO:0000256" key="1">
    <source>
        <dbReference type="ARBA" id="ARBA00004127"/>
    </source>
</evidence>
<evidence type="ECO:0000256" key="8">
    <source>
        <dbReference type="HAMAP-Rule" id="MF_00459"/>
    </source>
</evidence>
<sequence length="192" mass="20496">MNLFLLILAGIFVNNYVLSQFLGICPFLGVSKKVETAAGMGMAVIFVMSLAAAVAWLVYNLILVPLNITYLYNIAFILVIASLVQFVEMFLKKAAPALYQALGVFLPLITTNCAVLGVAVLNMQKGYNFIEAVLNGFGGATGFALAIVLFAGIRERIADNDTPKAFDGFPLALLTAGLMSIAFLGFSGLIKL</sequence>
<dbReference type="PIRSF" id="PIRSF006102">
    <property type="entry name" value="NQR_DE"/>
    <property type="match status" value="1"/>
</dbReference>
<dbReference type="AlphaFoldDB" id="A0A136WHX0"/>
<dbReference type="PATRIC" id="fig|36847.3.peg.171"/>
<keyword evidence="4 8" id="KW-1278">Translocase</keyword>